<evidence type="ECO:0000313" key="2">
    <source>
        <dbReference type="EMBL" id="KAF2125718.1"/>
    </source>
</evidence>
<accession>A0A6A6A4N3</accession>
<feature type="region of interest" description="Disordered" evidence="1">
    <location>
        <begin position="305"/>
        <end position="331"/>
    </location>
</feature>
<feature type="region of interest" description="Disordered" evidence="1">
    <location>
        <begin position="81"/>
        <end position="112"/>
    </location>
</feature>
<evidence type="ECO:0000313" key="3">
    <source>
        <dbReference type="Proteomes" id="UP000799771"/>
    </source>
</evidence>
<reference evidence="2" key="1">
    <citation type="journal article" date="2020" name="Stud. Mycol.">
        <title>101 Dothideomycetes genomes: a test case for predicting lifestyles and emergence of pathogens.</title>
        <authorList>
            <person name="Haridas S."/>
            <person name="Albert R."/>
            <person name="Binder M."/>
            <person name="Bloem J."/>
            <person name="Labutti K."/>
            <person name="Salamov A."/>
            <person name="Andreopoulos B."/>
            <person name="Baker S."/>
            <person name="Barry K."/>
            <person name="Bills G."/>
            <person name="Bluhm B."/>
            <person name="Cannon C."/>
            <person name="Castanera R."/>
            <person name="Culley D."/>
            <person name="Daum C."/>
            <person name="Ezra D."/>
            <person name="Gonzalez J."/>
            <person name="Henrissat B."/>
            <person name="Kuo A."/>
            <person name="Liang C."/>
            <person name="Lipzen A."/>
            <person name="Lutzoni F."/>
            <person name="Magnuson J."/>
            <person name="Mondo S."/>
            <person name="Nolan M."/>
            <person name="Ohm R."/>
            <person name="Pangilinan J."/>
            <person name="Park H.-J."/>
            <person name="Ramirez L."/>
            <person name="Alfaro M."/>
            <person name="Sun H."/>
            <person name="Tritt A."/>
            <person name="Yoshinaga Y."/>
            <person name="Zwiers L.-H."/>
            <person name="Turgeon B."/>
            <person name="Goodwin S."/>
            <person name="Spatafora J."/>
            <person name="Crous P."/>
            <person name="Grigoriev I."/>
        </authorList>
    </citation>
    <scope>NUCLEOTIDE SEQUENCE</scope>
    <source>
        <strain evidence="2">CBS 119687</strain>
    </source>
</reference>
<dbReference type="GeneID" id="54412490"/>
<dbReference type="AlphaFoldDB" id="A0A6A6A4N3"/>
<feature type="compositionally biased region" description="Polar residues" evidence="1">
    <location>
        <begin position="320"/>
        <end position="331"/>
    </location>
</feature>
<dbReference type="RefSeq" id="XP_033520110.1">
    <property type="nucleotide sequence ID" value="XM_033672058.1"/>
</dbReference>
<sequence>MDILSQVLLPSDAAQGQKLYQAYCVSEPLSRAQSRHETTPKSIQHEAFGGQSEHSSCMPDISTGITSLESRILPHRRTIPNHSQDLDYHEHSMSSPRESPHIAPDLGPASNLEQHNDIHMQLKTEKKSYSHNRLANCTPVSGNTITGSQYHTVQPVTPRGNNLVVSAQELMYDGTSIRPQMQQLKLDFILLSQQSVRNQPISQHTAYPRMNPHPLPLLPTDENSDGETEKVRAIDVDRLTCDKVEHTWQQQLSTTEYKEHGSTSTERLLPSVQSCHIIPSRYTSLSCESVRPKFVQRTEILDDAKSFSTPVSPPPHRHVQSPTASHRPTAIEQQIPCTSSRELFTHQHSTADSQNTTRAYGCTQPRDANLGYVFNQPPITSDRPPPPPPHLILYRSHDVEARSPVVDDYFDLPTPPLSMCSSSVRPGARLPPWGSLEDLQSQRKNRTEVRAHVQSAQNRALRDRMDAEKARSTLHGQCSTDDLRRDVVHKRQEVEHIKEEILGVYPDMAFDGGTWKLGKDTSVVGFDGARLVVIFKGTHDDDSALS</sequence>
<dbReference type="EMBL" id="ML977515">
    <property type="protein sequence ID" value="KAF2125718.1"/>
    <property type="molecule type" value="Genomic_DNA"/>
</dbReference>
<feature type="region of interest" description="Disordered" evidence="1">
    <location>
        <begin position="442"/>
        <end position="477"/>
    </location>
</feature>
<dbReference type="OrthoDB" id="3784760at2759"/>
<dbReference type="Proteomes" id="UP000799771">
    <property type="component" value="Unassembled WGS sequence"/>
</dbReference>
<protein>
    <submittedName>
        <fullName evidence="2">Uncharacterized protein</fullName>
    </submittedName>
</protein>
<feature type="compositionally biased region" description="Basic and acidic residues" evidence="1">
    <location>
        <begin position="460"/>
        <end position="471"/>
    </location>
</feature>
<proteinExistence type="predicted"/>
<feature type="region of interest" description="Disordered" evidence="1">
    <location>
        <begin position="33"/>
        <end position="61"/>
    </location>
</feature>
<keyword evidence="3" id="KW-1185">Reference proteome</keyword>
<gene>
    <name evidence="2" type="ORF">P153DRAFT_408568</name>
</gene>
<name>A0A6A6A4N3_9PLEO</name>
<evidence type="ECO:0000256" key="1">
    <source>
        <dbReference type="SAM" id="MobiDB-lite"/>
    </source>
</evidence>
<organism evidence="2 3">
    <name type="scientific">Dothidotthia symphoricarpi CBS 119687</name>
    <dbReference type="NCBI Taxonomy" id="1392245"/>
    <lineage>
        <taxon>Eukaryota</taxon>
        <taxon>Fungi</taxon>
        <taxon>Dikarya</taxon>
        <taxon>Ascomycota</taxon>
        <taxon>Pezizomycotina</taxon>
        <taxon>Dothideomycetes</taxon>
        <taxon>Pleosporomycetidae</taxon>
        <taxon>Pleosporales</taxon>
        <taxon>Dothidotthiaceae</taxon>
        <taxon>Dothidotthia</taxon>
    </lineage>
</organism>